<name>A0ABV2ABT3_9GAMM</name>
<dbReference type="SUPFAM" id="SSF47203">
    <property type="entry name" value="Acyl-CoA dehydrogenase C-terminal domain-like"/>
    <property type="match status" value="1"/>
</dbReference>
<evidence type="ECO:0000256" key="4">
    <source>
        <dbReference type="ARBA" id="ARBA00022827"/>
    </source>
</evidence>
<keyword evidence="3" id="KW-0285">Flavoprotein</keyword>
<dbReference type="EMBL" id="JBEPIJ010000013">
    <property type="protein sequence ID" value="MES0874687.1"/>
    <property type="molecule type" value="Genomic_DNA"/>
</dbReference>
<evidence type="ECO:0000259" key="7">
    <source>
        <dbReference type="Pfam" id="PF02771"/>
    </source>
</evidence>
<dbReference type="InterPro" id="IPR046373">
    <property type="entry name" value="Acyl-CoA_Oxase/DH_mid-dom_sf"/>
</dbReference>
<comment type="caution">
    <text evidence="8">The sequence shown here is derived from an EMBL/GenBank/DDBJ whole genome shotgun (WGS) entry which is preliminary data.</text>
</comment>
<proteinExistence type="inferred from homology"/>
<comment type="similarity">
    <text evidence="2">Belongs to the acyl-CoA dehydrogenase family.</text>
</comment>
<dbReference type="Pfam" id="PF02771">
    <property type="entry name" value="Acyl-CoA_dh_N"/>
    <property type="match status" value="1"/>
</dbReference>
<dbReference type="Proteomes" id="UP001465331">
    <property type="component" value="Unassembled WGS sequence"/>
</dbReference>
<dbReference type="InterPro" id="IPR037069">
    <property type="entry name" value="AcylCoA_DH/ox_N_sf"/>
</dbReference>
<dbReference type="GO" id="GO:0016491">
    <property type="term" value="F:oxidoreductase activity"/>
    <property type="evidence" value="ECO:0007669"/>
    <property type="project" value="UniProtKB-KW"/>
</dbReference>
<evidence type="ECO:0000256" key="2">
    <source>
        <dbReference type="ARBA" id="ARBA00009347"/>
    </source>
</evidence>
<dbReference type="InterPro" id="IPR013786">
    <property type="entry name" value="AcylCoA_DH/ox_N"/>
</dbReference>
<feature type="domain" description="Acyl-CoA dehydrogenase/oxidase C-terminal" evidence="6">
    <location>
        <begin position="243"/>
        <end position="381"/>
    </location>
</feature>
<dbReference type="Pfam" id="PF00441">
    <property type="entry name" value="Acyl-CoA_dh_1"/>
    <property type="match status" value="1"/>
</dbReference>
<keyword evidence="9" id="KW-1185">Reference proteome</keyword>
<evidence type="ECO:0000259" key="6">
    <source>
        <dbReference type="Pfam" id="PF00441"/>
    </source>
</evidence>
<dbReference type="PANTHER" id="PTHR43884:SF20">
    <property type="entry name" value="ACYL-COA DEHYDROGENASE FADE28"/>
    <property type="match status" value="1"/>
</dbReference>
<gene>
    <name evidence="8" type="ORF">ABSH63_11805</name>
</gene>
<dbReference type="SUPFAM" id="SSF56645">
    <property type="entry name" value="Acyl-CoA dehydrogenase NM domain-like"/>
    <property type="match status" value="1"/>
</dbReference>
<comment type="cofactor">
    <cofactor evidence="1">
        <name>FAD</name>
        <dbReference type="ChEBI" id="CHEBI:57692"/>
    </cofactor>
</comment>
<evidence type="ECO:0000256" key="1">
    <source>
        <dbReference type="ARBA" id="ARBA00001974"/>
    </source>
</evidence>
<dbReference type="Gene3D" id="1.10.540.10">
    <property type="entry name" value="Acyl-CoA dehydrogenase/oxidase, N-terminal domain"/>
    <property type="match status" value="1"/>
</dbReference>
<organism evidence="8 9">
    <name type="scientific">Sinimarinibacterium thermocellulolyticum</name>
    <dbReference type="NCBI Taxonomy" id="3170016"/>
    <lineage>
        <taxon>Bacteria</taxon>
        <taxon>Pseudomonadati</taxon>
        <taxon>Pseudomonadota</taxon>
        <taxon>Gammaproteobacteria</taxon>
        <taxon>Nevskiales</taxon>
        <taxon>Nevskiaceae</taxon>
        <taxon>Sinimarinibacterium</taxon>
    </lineage>
</organism>
<dbReference type="CDD" id="cd00567">
    <property type="entry name" value="ACAD"/>
    <property type="match status" value="1"/>
</dbReference>
<accession>A0ABV2ABT3</accession>
<dbReference type="Gene3D" id="1.20.140.10">
    <property type="entry name" value="Butyryl-CoA Dehydrogenase, subunit A, domain 3"/>
    <property type="match status" value="1"/>
</dbReference>
<protein>
    <submittedName>
        <fullName evidence="8">Acyl-CoA dehydrogenase family protein</fullName>
        <ecNumber evidence="8">1.-.-.-</ecNumber>
    </submittedName>
</protein>
<reference evidence="8 9" key="1">
    <citation type="submission" date="2024-06" db="EMBL/GenBank/DDBJ databases">
        <authorList>
            <person name="Li Z."/>
            <person name="Jiang Y."/>
        </authorList>
    </citation>
    <scope>NUCLEOTIDE SEQUENCE [LARGE SCALE GENOMIC DNA]</scope>
    <source>
        <strain evidence="8 9">HSW-8</strain>
    </source>
</reference>
<sequence length="387" mass="41495">MRKSPPAFLRMRLALTDDQLMIRDAAERFLGDVSDSAAVRRAMAGELGYEPMVWRRIAEELGWCALAIDERYGGLGLGPVELVLIQEQAGRRLLCAPFFSTVCVAATLIDAIGTDAARAQWLPRIAAGACTLGVPLYGAFDAAASEVRALGAHVDGARVRLDGMVAQVADGASADVLLLLAKTEGGFGLFAVERGAPGVEIAALPTFDRTRRFARVHCDGVPARRIDDAARIAKGLPRAAALLRLYLAAEQLGCAQQCLDLTVAYTAQRRQFGRPIAAFQAVKHRCAQMMVKIEALRSAVYGAAAAAADARVPTRALAMDCTMARLIAVDAAFYCAQEAIQLHGGVGFTWEYDPQLYFKRALAAANWFGRAEHLAAELADAVFEEGV</sequence>
<evidence type="ECO:0000313" key="9">
    <source>
        <dbReference type="Proteomes" id="UP001465331"/>
    </source>
</evidence>
<dbReference type="PANTHER" id="PTHR43884">
    <property type="entry name" value="ACYL-COA DEHYDROGENASE"/>
    <property type="match status" value="1"/>
</dbReference>
<feature type="domain" description="Acyl-CoA dehydrogenase/oxidase N-terminal" evidence="7">
    <location>
        <begin position="16"/>
        <end position="128"/>
    </location>
</feature>
<evidence type="ECO:0000256" key="5">
    <source>
        <dbReference type="ARBA" id="ARBA00023002"/>
    </source>
</evidence>
<dbReference type="EC" id="1.-.-.-" evidence="8"/>
<dbReference type="InterPro" id="IPR009075">
    <property type="entry name" value="AcylCo_DH/oxidase_C"/>
</dbReference>
<dbReference type="Gene3D" id="2.40.110.10">
    <property type="entry name" value="Butyryl-CoA Dehydrogenase, subunit A, domain 2"/>
    <property type="match status" value="1"/>
</dbReference>
<keyword evidence="4" id="KW-0274">FAD</keyword>
<evidence type="ECO:0000313" key="8">
    <source>
        <dbReference type="EMBL" id="MES0874687.1"/>
    </source>
</evidence>
<dbReference type="InterPro" id="IPR036250">
    <property type="entry name" value="AcylCo_DH-like_C"/>
</dbReference>
<keyword evidence="5 8" id="KW-0560">Oxidoreductase</keyword>
<evidence type="ECO:0000256" key="3">
    <source>
        <dbReference type="ARBA" id="ARBA00022630"/>
    </source>
</evidence>
<dbReference type="InterPro" id="IPR009100">
    <property type="entry name" value="AcylCoA_DH/oxidase_NM_dom_sf"/>
</dbReference>